<comment type="caution">
    <text evidence="2">The sequence shown here is derived from an EMBL/GenBank/DDBJ whole genome shotgun (WGS) entry which is preliminary data.</text>
</comment>
<evidence type="ECO:0000256" key="1">
    <source>
        <dbReference type="SAM" id="MobiDB-lite"/>
    </source>
</evidence>
<dbReference type="EMBL" id="LCWV01000032">
    <property type="protein sequence ID" value="PWI65509.1"/>
    <property type="molecule type" value="Genomic_DNA"/>
</dbReference>
<protein>
    <submittedName>
        <fullName evidence="2">Uncharacterized protein</fullName>
    </submittedName>
</protein>
<name>A0A2U3DTD6_PURLI</name>
<gene>
    <name evidence="2" type="ORF">PCL_06928</name>
</gene>
<sequence>MMCARFARQRNPRYTGRVQQWQDRAKFLGPVAFTGRCNGVLAVQGQVRDTAPCRVLARPDLGESRSGPFKSPQGHRERQGNGYRCQAAGGPRPGLVSLRLPGKDGRLVDAWLRDAATRGRPCSHGSRWCARPDSWPFCRRLEPFVVKEASDKAWNPRAKWSPVGALGGCQGDADDLAVLLWCPAAGLDRAACQQATRWTKMAHTDNRDPLLRGQLVMSLCQVERSSAGRELVAVWRECPRHGVVQVVRGCLGCVGSEPPIWRGGFGTALQVPLAGQDAVQQVKHSSHGPPPSWRLCGGRPPPVGPLQPVFVQRCWRVSGGGITALELESLPAHYRERQVSIDDEIANPASAFPFT</sequence>
<dbReference type="Proteomes" id="UP000245956">
    <property type="component" value="Unassembled WGS sequence"/>
</dbReference>
<accession>A0A2U3DTD6</accession>
<feature type="region of interest" description="Disordered" evidence="1">
    <location>
        <begin position="62"/>
        <end position="89"/>
    </location>
</feature>
<proteinExistence type="predicted"/>
<reference evidence="2 3" key="1">
    <citation type="journal article" date="2016" name="Front. Microbiol.">
        <title>Genome and transcriptome sequences reveal the specific parasitism of the nematophagous Purpureocillium lilacinum 36-1.</title>
        <authorList>
            <person name="Xie J."/>
            <person name="Li S."/>
            <person name="Mo C."/>
            <person name="Xiao X."/>
            <person name="Peng D."/>
            <person name="Wang G."/>
            <person name="Xiao Y."/>
        </authorList>
    </citation>
    <scope>NUCLEOTIDE SEQUENCE [LARGE SCALE GENOMIC DNA]</scope>
    <source>
        <strain evidence="2 3">36-1</strain>
    </source>
</reference>
<dbReference type="AlphaFoldDB" id="A0A2U3DTD6"/>
<evidence type="ECO:0000313" key="3">
    <source>
        <dbReference type="Proteomes" id="UP000245956"/>
    </source>
</evidence>
<evidence type="ECO:0000313" key="2">
    <source>
        <dbReference type="EMBL" id="PWI65509.1"/>
    </source>
</evidence>
<organism evidence="2 3">
    <name type="scientific">Purpureocillium lilacinum</name>
    <name type="common">Paecilomyces lilacinus</name>
    <dbReference type="NCBI Taxonomy" id="33203"/>
    <lineage>
        <taxon>Eukaryota</taxon>
        <taxon>Fungi</taxon>
        <taxon>Dikarya</taxon>
        <taxon>Ascomycota</taxon>
        <taxon>Pezizomycotina</taxon>
        <taxon>Sordariomycetes</taxon>
        <taxon>Hypocreomycetidae</taxon>
        <taxon>Hypocreales</taxon>
        <taxon>Ophiocordycipitaceae</taxon>
        <taxon>Purpureocillium</taxon>
    </lineage>
</organism>